<reference evidence="3" key="1">
    <citation type="submission" date="2013-09" db="EMBL/GenBank/DDBJ databases">
        <title>Corchorus olitorius genome sequencing.</title>
        <authorList>
            <person name="Alam M."/>
            <person name="Haque M.S."/>
            <person name="Islam M.S."/>
            <person name="Emdad E.M."/>
            <person name="Islam M.M."/>
            <person name="Ahmed B."/>
            <person name="Halim A."/>
            <person name="Hossen Q.M.M."/>
            <person name="Hossain M.Z."/>
            <person name="Ahmed R."/>
            <person name="Khan M.M."/>
            <person name="Islam R."/>
            <person name="Rashid M.M."/>
            <person name="Khan S.A."/>
            <person name="Rahman M.S."/>
            <person name="Alam M."/>
            <person name="Yahiya A.S."/>
            <person name="Khan M.S."/>
            <person name="Azam M.S."/>
            <person name="Haque T."/>
            <person name="Lashkar M.Z.H."/>
            <person name="Akhand A.I."/>
            <person name="Morshed G."/>
            <person name="Roy S."/>
            <person name="Uddin K.S."/>
            <person name="Rabeya T."/>
            <person name="Hossain A.S."/>
            <person name="Chowdhury A."/>
            <person name="Snigdha A.R."/>
            <person name="Mortoza M.S."/>
            <person name="Matin S.A."/>
            <person name="Hoque S.M.E."/>
            <person name="Islam M.K."/>
            <person name="Roy D.K."/>
            <person name="Haider R."/>
            <person name="Moosa M.M."/>
            <person name="Elias S.M."/>
            <person name="Hasan A.M."/>
            <person name="Jahan S."/>
            <person name="Shafiuddin M."/>
            <person name="Mahmood N."/>
            <person name="Shommy N.S."/>
        </authorList>
    </citation>
    <scope>NUCLEOTIDE SEQUENCE [LARGE SCALE GENOMIC DNA]</scope>
    <source>
        <strain evidence="3">cv. O-4</strain>
    </source>
</reference>
<keyword evidence="1" id="KW-1133">Transmembrane helix</keyword>
<keyword evidence="1" id="KW-0812">Transmembrane</keyword>
<name>A0A1R3L3M6_9ROSI</name>
<dbReference type="Proteomes" id="UP000187203">
    <property type="component" value="Unassembled WGS sequence"/>
</dbReference>
<keyword evidence="1" id="KW-0472">Membrane</keyword>
<organism evidence="2 3">
    <name type="scientific">Corchorus olitorius</name>
    <dbReference type="NCBI Taxonomy" id="93759"/>
    <lineage>
        <taxon>Eukaryota</taxon>
        <taxon>Viridiplantae</taxon>
        <taxon>Streptophyta</taxon>
        <taxon>Embryophyta</taxon>
        <taxon>Tracheophyta</taxon>
        <taxon>Spermatophyta</taxon>
        <taxon>Magnoliopsida</taxon>
        <taxon>eudicotyledons</taxon>
        <taxon>Gunneridae</taxon>
        <taxon>Pentapetalae</taxon>
        <taxon>rosids</taxon>
        <taxon>malvids</taxon>
        <taxon>Malvales</taxon>
        <taxon>Malvaceae</taxon>
        <taxon>Grewioideae</taxon>
        <taxon>Apeibeae</taxon>
        <taxon>Corchorus</taxon>
    </lineage>
</organism>
<evidence type="ECO:0000313" key="3">
    <source>
        <dbReference type="Proteomes" id="UP000187203"/>
    </source>
</evidence>
<feature type="transmembrane region" description="Helical" evidence="1">
    <location>
        <begin position="6"/>
        <end position="25"/>
    </location>
</feature>
<dbReference type="AlphaFoldDB" id="A0A1R3L3M6"/>
<accession>A0A1R3L3M6</accession>
<evidence type="ECO:0000256" key="1">
    <source>
        <dbReference type="SAM" id="Phobius"/>
    </source>
</evidence>
<sequence>MNGCAAGYGPISAIYSSGLVLRQCMSRTIRRRRWRYPTKSSS</sequence>
<comment type="caution">
    <text evidence="2">The sequence shown here is derived from an EMBL/GenBank/DDBJ whole genome shotgun (WGS) entry which is preliminary data.</text>
</comment>
<keyword evidence="3" id="KW-1185">Reference proteome</keyword>
<gene>
    <name evidence="2" type="ORF">COLO4_00573</name>
</gene>
<dbReference type="EMBL" id="AWUE01002729">
    <property type="protein sequence ID" value="OMP13946.1"/>
    <property type="molecule type" value="Genomic_DNA"/>
</dbReference>
<proteinExistence type="predicted"/>
<protein>
    <submittedName>
        <fullName evidence="2">Uncharacterized protein</fullName>
    </submittedName>
</protein>
<evidence type="ECO:0000313" key="2">
    <source>
        <dbReference type="EMBL" id="OMP13946.1"/>
    </source>
</evidence>